<keyword evidence="8" id="KW-0539">Nucleus</keyword>
<dbReference type="PANTHER" id="PTHR31251:SF226">
    <property type="entry name" value="SQUAMOSA PROMOTER-BINDING-LIKE PROTEIN 6"/>
    <property type="match status" value="1"/>
</dbReference>
<comment type="subcellular location">
    <subcellularLocation>
        <location evidence="1">Nucleus</location>
    </subcellularLocation>
</comment>
<feature type="region of interest" description="Disordered" evidence="10">
    <location>
        <begin position="137"/>
        <end position="159"/>
    </location>
</feature>
<feature type="region of interest" description="Disordered" evidence="10">
    <location>
        <begin position="1"/>
        <end position="21"/>
    </location>
</feature>
<dbReference type="GeneID" id="105039459"/>
<evidence type="ECO:0000256" key="10">
    <source>
        <dbReference type="SAM" id="MobiDB-lite"/>
    </source>
</evidence>
<feature type="compositionally biased region" description="Basic residues" evidence="10">
    <location>
        <begin position="137"/>
        <end position="148"/>
    </location>
</feature>
<evidence type="ECO:0000256" key="7">
    <source>
        <dbReference type="ARBA" id="ARBA00023163"/>
    </source>
</evidence>
<keyword evidence="2" id="KW-0479">Metal-binding</keyword>
<accession>A0A6I9QRW7</accession>
<feature type="domain" description="SBP-type" evidence="11">
    <location>
        <begin position="71"/>
        <end position="148"/>
    </location>
</feature>
<evidence type="ECO:0000256" key="5">
    <source>
        <dbReference type="ARBA" id="ARBA00023015"/>
    </source>
</evidence>
<dbReference type="OrthoDB" id="514967at2759"/>
<dbReference type="InterPro" id="IPR036893">
    <property type="entry name" value="SBP_sf"/>
</dbReference>
<evidence type="ECO:0000256" key="3">
    <source>
        <dbReference type="ARBA" id="ARBA00022771"/>
    </source>
</evidence>
<dbReference type="Gene3D" id="4.10.1100.10">
    <property type="entry name" value="Transcription factor, SBP-box domain"/>
    <property type="match status" value="1"/>
</dbReference>
<proteinExistence type="predicted"/>
<dbReference type="InParanoid" id="A0A6I9QRW7"/>
<keyword evidence="6" id="KW-0238">DNA-binding</keyword>
<dbReference type="Proteomes" id="UP000504607">
    <property type="component" value="Chromosome 2"/>
</dbReference>
<dbReference type="PROSITE" id="PS51141">
    <property type="entry name" value="ZF_SBP"/>
    <property type="match status" value="1"/>
</dbReference>
<feature type="compositionally biased region" description="Low complexity" evidence="10">
    <location>
        <begin position="40"/>
        <end position="52"/>
    </location>
</feature>
<evidence type="ECO:0000259" key="11">
    <source>
        <dbReference type="PROSITE" id="PS51141"/>
    </source>
</evidence>
<evidence type="ECO:0000256" key="6">
    <source>
        <dbReference type="ARBA" id="ARBA00023125"/>
    </source>
</evidence>
<dbReference type="Pfam" id="PF03110">
    <property type="entry name" value="SBP"/>
    <property type="match status" value="1"/>
</dbReference>
<keyword evidence="12" id="KW-1185">Reference proteome</keyword>
<evidence type="ECO:0000256" key="4">
    <source>
        <dbReference type="ARBA" id="ARBA00022833"/>
    </source>
</evidence>
<dbReference type="RefSeq" id="XP_010913913.1">
    <property type="nucleotide sequence ID" value="XM_010915611.3"/>
</dbReference>
<dbReference type="InterPro" id="IPR044817">
    <property type="entry name" value="SBP-like"/>
</dbReference>
<dbReference type="PANTHER" id="PTHR31251">
    <property type="entry name" value="SQUAMOSA PROMOTER-BINDING-LIKE PROTEIN 4"/>
    <property type="match status" value="1"/>
</dbReference>
<dbReference type="GO" id="GO:0005634">
    <property type="term" value="C:nucleus"/>
    <property type="evidence" value="ECO:0007669"/>
    <property type="project" value="UniProtKB-SubCell"/>
</dbReference>
<sequence>MERGSSFLAVSGTNGSDDSVHGLQFGKKVYFEDGVGGGSSSKASPTTAASLASPPPPPKKGKGVVQGRQQPPRCQVEGCKVDLTGAKAYYSRHKVCGMHSKFPKVIVAGLEQRFCQQCSRFHQLPEFDQGKRSCRRRLAGHNERRRKPPPGSLSSRIGRLSSSFHEDNRSFRGFLMDFTHPRLPETAREVWPTVQAVDRVSSHQWQGSLGAPQPSEIAPHGARQYMHDSIGGALLSTPEIPASGCLSGSSDSSCALSLLSTLPWGSTATRNDQAPTITASSSFSGAPMDQPVLSNNYVASSWGFKSHEGGSSSLGVQHELGLGQVTQLDSSQFSGELELALQGSRQCMDFDPSRAYGHSDDVIHWSL</sequence>
<dbReference type="FunCoup" id="A0A6I9QRW7">
    <property type="interactions" value="1277"/>
</dbReference>
<dbReference type="FunFam" id="4.10.1100.10:FF:000001">
    <property type="entry name" value="Squamosa promoter-binding-like protein 14"/>
    <property type="match status" value="1"/>
</dbReference>
<keyword evidence="7" id="KW-0804">Transcription</keyword>
<feature type="region of interest" description="Disordered" evidence="10">
    <location>
        <begin position="35"/>
        <end position="71"/>
    </location>
</feature>
<evidence type="ECO:0000256" key="8">
    <source>
        <dbReference type="ARBA" id="ARBA00023242"/>
    </source>
</evidence>
<keyword evidence="4" id="KW-0862">Zinc</keyword>
<dbReference type="InterPro" id="IPR004333">
    <property type="entry name" value="SBP_dom"/>
</dbReference>
<protein>
    <submittedName>
        <fullName evidence="13">Squamosa promoter-binding-like protein 17</fullName>
    </submittedName>
</protein>
<keyword evidence="3 9" id="KW-0863">Zinc-finger</keyword>
<organism evidence="12 13">
    <name type="scientific">Elaeis guineensis var. tenera</name>
    <name type="common">Oil palm</name>
    <dbReference type="NCBI Taxonomy" id="51953"/>
    <lineage>
        <taxon>Eukaryota</taxon>
        <taxon>Viridiplantae</taxon>
        <taxon>Streptophyta</taxon>
        <taxon>Embryophyta</taxon>
        <taxon>Tracheophyta</taxon>
        <taxon>Spermatophyta</taxon>
        <taxon>Magnoliopsida</taxon>
        <taxon>Liliopsida</taxon>
        <taxon>Arecaceae</taxon>
        <taxon>Arecoideae</taxon>
        <taxon>Cocoseae</taxon>
        <taxon>Elaeidinae</taxon>
        <taxon>Elaeis</taxon>
    </lineage>
</organism>
<dbReference type="GO" id="GO:0003677">
    <property type="term" value="F:DNA binding"/>
    <property type="evidence" value="ECO:0007669"/>
    <property type="project" value="UniProtKB-KW"/>
</dbReference>
<dbReference type="GO" id="GO:0008270">
    <property type="term" value="F:zinc ion binding"/>
    <property type="evidence" value="ECO:0007669"/>
    <property type="project" value="UniProtKB-KW"/>
</dbReference>
<evidence type="ECO:0000256" key="9">
    <source>
        <dbReference type="PROSITE-ProRule" id="PRU00470"/>
    </source>
</evidence>
<gene>
    <name evidence="13" type="primary">LOC105039459</name>
</gene>
<dbReference type="AlphaFoldDB" id="A0A6I9QRW7"/>
<keyword evidence="5" id="KW-0805">Transcription regulation</keyword>
<dbReference type="SUPFAM" id="SSF103612">
    <property type="entry name" value="SBT domain"/>
    <property type="match status" value="1"/>
</dbReference>
<reference evidence="13" key="1">
    <citation type="submission" date="2025-08" db="UniProtKB">
        <authorList>
            <consortium name="RefSeq"/>
        </authorList>
    </citation>
    <scope>IDENTIFICATION</scope>
</reference>
<evidence type="ECO:0000256" key="1">
    <source>
        <dbReference type="ARBA" id="ARBA00004123"/>
    </source>
</evidence>
<evidence type="ECO:0000313" key="12">
    <source>
        <dbReference type="Proteomes" id="UP000504607"/>
    </source>
</evidence>
<evidence type="ECO:0000313" key="13">
    <source>
        <dbReference type="RefSeq" id="XP_010913913.1"/>
    </source>
</evidence>
<name>A0A6I9QRW7_ELAGV</name>
<evidence type="ECO:0000256" key="2">
    <source>
        <dbReference type="ARBA" id="ARBA00022723"/>
    </source>
</evidence>
<dbReference type="RefSeq" id="XP_073102461.1">
    <property type="nucleotide sequence ID" value="XM_073246360.1"/>
</dbReference>